<proteinExistence type="predicted"/>
<keyword evidence="3" id="KW-1185">Reference proteome</keyword>
<dbReference type="AlphaFoldDB" id="A0A6B9ZFF5"/>
<feature type="transmembrane region" description="Helical" evidence="1">
    <location>
        <begin position="87"/>
        <end position="106"/>
    </location>
</feature>
<evidence type="ECO:0000256" key="1">
    <source>
        <dbReference type="SAM" id="Phobius"/>
    </source>
</evidence>
<dbReference type="KEGG" id="chih:GWR21_11710"/>
<dbReference type="RefSeq" id="WP_162331933.1">
    <property type="nucleotide sequence ID" value="NZ_CP048113.1"/>
</dbReference>
<feature type="transmembrane region" description="Helical" evidence="1">
    <location>
        <begin position="63"/>
        <end position="81"/>
    </location>
</feature>
<evidence type="ECO:0000313" key="3">
    <source>
        <dbReference type="Proteomes" id="UP000476411"/>
    </source>
</evidence>
<dbReference type="Proteomes" id="UP000476411">
    <property type="component" value="Chromosome"/>
</dbReference>
<protein>
    <submittedName>
        <fullName evidence="2">Uncharacterized protein</fullName>
    </submittedName>
</protein>
<name>A0A6B9ZFF5_9BACT</name>
<sequence length="214" mass="23933">MFTITVLSFCFLAAISCKIKKVKAPIITSLTWYFHLAMCVFSVICVLLLVSGYGFKGGYTERVFFTLYAGSGIILYGLTPKEVSGKWVYLCTFYGFPFALLFGLLLPPLRTLTVITGLGLLSDGDLKRYPIDDDYAIQTKTVDIIYRYPTYSLVEDKYWLFEKISPDVVKTAGQLTTLKAQKAGEDSVKLSLNLVNEPGEVSKLDTVIALQLRR</sequence>
<organism evidence="2 3">
    <name type="scientific">Chitinophaga agri</name>
    <dbReference type="NCBI Taxonomy" id="2703787"/>
    <lineage>
        <taxon>Bacteria</taxon>
        <taxon>Pseudomonadati</taxon>
        <taxon>Bacteroidota</taxon>
        <taxon>Chitinophagia</taxon>
        <taxon>Chitinophagales</taxon>
        <taxon>Chitinophagaceae</taxon>
        <taxon>Chitinophaga</taxon>
    </lineage>
</organism>
<keyword evidence="1" id="KW-1133">Transmembrane helix</keyword>
<evidence type="ECO:0000313" key="2">
    <source>
        <dbReference type="EMBL" id="QHS60241.1"/>
    </source>
</evidence>
<feature type="transmembrane region" description="Helical" evidence="1">
    <location>
        <begin position="32"/>
        <end position="51"/>
    </location>
</feature>
<keyword evidence="1" id="KW-0812">Transmembrane</keyword>
<dbReference type="EMBL" id="CP048113">
    <property type="protein sequence ID" value="QHS60241.1"/>
    <property type="molecule type" value="Genomic_DNA"/>
</dbReference>
<keyword evidence="1" id="KW-0472">Membrane</keyword>
<reference evidence="2 3" key="1">
    <citation type="submission" date="2020-01" db="EMBL/GenBank/DDBJ databases">
        <title>Complete genome sequence of Chitinophaga sp. H33E-04 isolated from quinoa roots.</title>
        <authorList>
            <person name="Weon H.-Y."/>
            <person name="Lee S.A."/>
        </authorList>
    </citation>
    <scope>NUCLEOTIDE SEQUENCE [LARGE SCALE GENOMIC DNA]</scope>
    <source>
        <strain evidence="2 3">H33E-04</strain>
    </source>
</reference>
<accession>A0A6B9ZFF5</accession>
<gene>
    <name evidence="2" type="ORF">GWR21_11710</name>
</gene>